<gene>
    <name evidence="5" type="ORF">BKA14_006493</name>
</gene>
<dbReference type="Pfam" id="PF00353">
    <property type="entry name" value="HemolysinCabind"/>
    <property type="match status" value="3"/>
</dbReference>
<dbReference type="Proteomes" id="UP000542742">
    <property type="component" value="Unassembled WGS sequence"/>
</dbReference>
<sequence>MNKIKIAVRAGTGLLGAAAVAGIAWIAIPAEAATTGVVAKTSGNVVVYTAAAGKANTVVLTRNGATITVDDVHGLKAGSGCAAVKGDTTKVTCAGAGWIRADLGDGNDTLTNNSGLGMTAWGRAGNDMITGGPLKDDVHGGAGNDAIWGLGGNDILRGEAGTDAVSGGDGIDWLSDGTGNDKVFGGAGDDTIVNDQGNDIVDAGAGNDLMTPSGDFAAGTDRDSFIGGPGIDLVDYFKRAKAVTADADGAAGDDGSTGEGDTISGTVEGIGGGKGNDRLLGTSRDEGFFGGPGNDQIAAGAGDDYLEGEDGRDSLNGAGGVDACVPEASDTLLNCEDTGLSATSTKAAFVAILKDMRA</sequence>
<feature type="chain" id="PRO_5031478306" evidence="4">
    <location>
        <begin position="33"/>
        <end position="358"/>
    </location>
</feature>
<keyword evidence="4" id="KW-0732">Signal</keyword>
<feature type="compositionally biased region" description="Low complexity" evidence="3">
    <location>
        <begin position="248"/>
        <end position="262"/>
    </location>
</feature>
<feature type="signal peptide" evidence="4">
    <location>
        <begin position="1"/>
        <end position="32"/>
    </location>
</feature>
<dbReference type="PRINTS" id="PR00313">
    <property type="entry name" value="CABNDNGRPT"/>
</dbReference>
<proteinExistence type="predicted"/>
<dbReference type="PANTHER" id="PTHR38340">
    <property type="entry name" value="S-LAYER PROTEIN"/>
    <property type="match status" value="1"/>
</dbReference>
<evidence type="ECO:0000256" key="1">
    <source>
        <dbReference type="ARBA" id="ARBA00004613"/>
    </source>
</evidence>
<name>A0A7W7CX62_9ACTN</name>
<dbReference type="RefSeq" id="WP_184954599.1">
    <property type="nucleotide sequence ID" value="NZ_BOMC01000059.1"/>
</dbReference>
<reference evidence="5 6" key="1">
    <citation type="submission" date="2020-08" db="EMBL/GenBank/DDBJ databases">
        <title>Sequencing the genomes of 1000 actinobacteria strains.</title>
        <authorList>
            <person name="Klenk H.-P."/>
        </authorList>
    </citation>
    <scope>NUCLEOTIDE SEQUENCE [LARGE SCALE GENOMIC DNA]</scope>
    <source>
        <strain evidence="5 6">DSM 45518</strain>
    </source>
</reference>
<evidence type="ECO:0000256" key="2">
    <source>
        <dbReference type="ARBA" id="ARBA00022525"/>
    </source>
</evidence>
<dbReference type="EMBL" id="JACHMF010000001">
    <property type="protein sequence ID" value="MBB4696345.1"/>
    <property type="molecule type" value="Genomic_DNA"/>
</dbReference>
<dbReference type="SUPFAM" id="SSF51120">
    <property type="entry name" value="beta-Roll"/>
    <property type="match status" value="2"/>
</dbReference>
<evidence type="ECO:0000313" key="6">
    <source>
        <dbReference type="Proteomes" id="UP000542742"/>
    </source>
</evidence>
<keyword evidence="6" id="KW-1185">Reference proteome</keyword>
<dbReference type="InterPro" id="IPR001343">
    <property type="entry name" value="Hemolysn_Ca-bd"/>
</dbReference>
<dbReference type="InterPro" id="IPR050557">
    <property type="entry name" value="RTX_toxin/Mannuronan_C5-epim"/>
</dbReference>
<evidence type="ECO:0000256" key="4">
    <source>
        <dbReference type="SAM" id="SignalP"/>
    </source>
</evidence>
<comment type="subcellular location">
    <subcellularLocation>
        <location evidence="1">Secreted</location>
    </subcellularLocation>
</comment>
<dbReference type="GO" id="GO:0005576">
    <property type="term" value="C:extracellular region"/>
    <property type="evidence" value="ECO:0007669"/>
    <property type="project" value="UniProtKB-SubCell"/>
</dbReference>
<keyword evidence="2" id="KW-0964">Secreted</keyword>
<dbReference type="InterPro" id="IPR011049">
    <property type="entry name" value="Serralysin-like_metalloprot_C"/>
</dbReference>
<accession>A0A7W7CX62</accession>
<dbReference type="PANTHER" id="PTHR38340:SF1">
    <property type="entry name" value="S-LAYER PROTEIN"/>
    <property type="match status" value="1"/>
</dbReference>
<evidence type="ECO:0000256" key="3">
    <source>
        <dbReference type="SAM" id="MobiDB-lite"/>
    </source>
</evidence>
<organism evidence="5 6">
    <name type="scientific">Paractinoplanes abujensis</name>
    <dbReference type="NCBI Taxonomy" id="882441"/>
    <lineage>
        <taxon>Bacteria</taxon>
        <taxon>Bacillati</taxon>
        <taxon>Actinomycetota</taxon>
        <taxon>Actinomycetes</taxon>
        <taxon>Micromonosporales</taxon>
        <taxon>Micromonosporaceae</taxon>
        <taxon>Paractinoplanes</taxon>
    </lineage>
</organism>
<comment type="caution">
    <text evidence="5">The sequence shown here is derived from an EMBL/GenBank/DDBJ whole genome shotgun (WGS) entry which is preliminary data.</text>
</comment>
<protein>
    <submittedName>
        <fullName evidence="5">Ca2+-binding RTX toxin-like protein</fullName>
    </submittedName>
</protein>
<evidence type="ECO:0000313" key="5">
    <source>
        <dbReference type="EMBL" id="MBB4696345.1"/>
    </source>
</evidence>
<feature type="region of interest" description="Disordered" evidence="3">
    <location>
        <begin position="248"/>
        <end position="277"/>
    </location>
</feature>
<dbReference type="Gene3D" id="2.150.10.10">
    <property type="entry name" value="Serralysin-like metalloprotease, C-terminal"/>
    <property type="match status" value="3"/>
</dbReference>
<dbReference type="GO" id="GO:0005509">
    <property type="term" value="F:calcium ion binding"/>
    <property type="evidence" value="ECO:0007669"/>
    <property type="project" value="InterPro"/>
</dbReference>
<dbReference type="AlphaFoldDB" id="A0A7W7CX62"/>